<evidence type="ECO:0000313" key="2">
    <source>
        <dbReference type="Proteomes" id="UP000645390"/>
    </source>
</evidence>
<accession>A0ABQ2BIX3</accession>
<sequence length="114" mass="13384">MRIKLISHHTPNQHIFLAKANFLNHTKNYTNSLNEIERGIESLKNNQFKAMEISFRLLKIDVLKRSNDNEGVNQAIRDLLNYISLKNLSIPDFVNINNSDFDHMFKILKSYKHS</sequence>
<keyword evidence="2" id="KW-1185">Reference proteome</keyword>
<protein>
    <submittedName>
        <fullName evidence="1">Uncharacterized protein</fullName>
    </submittedName>
</protein>
<name>A0ABQ2BIX3_9SPHI</name>
<dbReference type="EMBL" id="BMDJ01000003">
    <property type="protein sequence ID" value="GGI24495.1"/>
    <property type="molecule type" value="Genomic_DNA"/>
</dbReference>
<organism evidence="1 2">
    <name type="scientific">Pedobacter mendelii</name>
    <dbReference type="NCBI Taxonomy" id="1908240"/>
    <lineage>
        <taxon>Bacteria</taxon>
        <taxon>Pseudomonadati</taxon>
        <taxon>Bacteroidota</taxon>
        <taxon>Sphingobacteriia</taxon>
        <taxon>Sphingobacteriales</taxon>
        <taxon>Sphingobacteriaceae</taxon>
        <taxon>Pedobacter</taxon>
    </lineage>
</organism>
<reference evidence="2" key="1">
    <citation type="journal article" date="2019" name="Int. J. Syst. Evol. Microbiol.">
        <title>The Global Catalogue of Microorganisms (GCM) 10K type strain sequencing project: providing services to taxonomists for standard genome sequencing and annotation.</title>
        <authorList>
            <consortium name="The Broad Institute Genomics Platform"/>
            <consortium name="The Broad Institute Genome Sequencing Center for Infectious Disease"/>
            <person name="Wu L."/>
            <person name="Ma J."/>
        </authorList>
    </citation>
    <scope>NUCLEOTIDE SEQUENCE [LARGE SCALE GENOMIC DNA]</scope>
    <source>
        <strain evidence="2">CCM 8939</strain>
    </source>
</reference>
<comment type="caution">
    <text evidence="1">The sequence shown here is derived from an EMBL/GenBank/DDBJ whole genome shotgun (WGS) entry which is preliminary data.</text>
</comment>
<evidence type="ECO:0000313" key="1">
    <source>
        <dbReference type="EMBL" id="GGI24495.1"/>
    </source>
</evidence>
<proteinExistence type="predicted"/>
<dbReference type="Proteomes" id="UP000645390">
    <property type="component" value="Unassembled WGS sequence"/>
</dbReference>
<gene>
    <name evidence="1" type="ORF">GCM10008119_12940</name>
</gene>